<name>A0ABX8EDF2_9ACTN</name>
<evidence type="ECO:0000256" key="1">
    <source>
        <dbReference type="SAM" id="SignalP"/>
    </source>
</evidence>
<evidence type="ECO:0000313" key="3">
    <source>
        <dbReference type="Proteomes" id="UP000679307"/>
    </source>
</evidence>
<proteinExistence type="predicted"/>
<feature type="signal peptide" evidence="1">
    <location>
        <begin position="1"/>
        <end position="31"/>
    </location>
</feature>
<organism evidence="2 3">
    <name type="scientific">Nocardioides aquaticus</name>
    <dbReference type="NCBI Taxonomy" id="160826"/>
    <lineage>
        <taxon>Bacteria</taxon>
        <taxon>Bacillati</taxon>
        <taxon>Actinomycetota</taxon>
        <taxon>Actinomycetes</taxon>
        <taxon>Propionibacteriales</taxon>
        <taxon>Nocardioidaceae</taxon>
        <taxon>Nocardioides</taxon>
    </lineage>
</organism>
<keyword evidence="1" id="KW-0732">Signal</keyword>
<feature type="chain" id="PRO_5046563094" evidence="1">
    <location>
        <begin position="32"/>
        <end position="200"/>
    </location>
</feature>
<protein>
    <submittedName>
        <fullName evidence="2">Uncharacterized protein</fullName>
    </submittedName>
</protein>
<accession>A0ABX8EDF2</accession>
<dbReference type="RefSeq" id="WP_214058046.1">
    <property type="nucleotide sequence ID" value="NZ_BAAAHS010000002.1"/>
</dbReference>
<dbReference type="Proteomes" id="UP000679307">
    <property type="component" value="Chromosome"/>
</dbReference>
<evidence type="ECO:0000313" key="2">
    <source>
        <dbReference type="EMBL" id="QVT78465.1"/>
    </source>
</evidence>
<dbReference type="EMBL" id="CP075371">
    <property type="protein sequence ID" value="QVT78465.1"/>
    <property type="molecule type" value="Genomic_DNA"/>
</dbReference>
<keyword evidence="3" id="KW-1185">Reference proteome</keyword>
<sequence>MTRTTRSRTTAAALGLALAAGLTGASTTPSAALGVPPSYQATDGAGDVKITRKDGLSDRQRRSIDLGSVQIVQDDANREIDVAVQLRRVTGSTRFDQVVTVVYGSDTVGGAVRFSPSPGERRSGAAGRFGEDGDDKLCRGLVTRVSDGDVVSTSVPYRCVPDVPVSVDTLAATEPDRGGRFWSRDLLRSEGTYQLRPVAG</sequence>
<reference evidence="2 3" key="1">
    <citation type="submission" date="2021-05" db="EMBL/GenBank/DDBJ databases">
        <title>Complete genome of Nocardioides aquaticus KCTC 9944T isolated from meromictic and hypersaline Ekho Lake, Antarctica.</title>
        <authorList>
            <person name="Hwang K."/>
            <person name="Kim K.M."/>
            <person name="Choe H."/>
        </authorList>
    </citation>
    <scope>NUCLEOTIDE SEQUENCE [LARGE SCALE GENOMIC DNA]</scope>
    <source>
        <strain evidence="2 3">KCTC 9944</strain>
    </source>
</reference>
<gene>
    <name evidence="2" type="ORF">ENKNEFLB_00842</name>
</gene>